<dbReference type="AlphaFoldDB" id="A0A2D0N6Y5"/>
<dbReference type="EMBL" id="PDUD01000027">
    <property type="protein sequence ID" value="PHN04150.1"/>
    <property type="molecule type" value="Genomic_DNA"/>
</dbReference>
<accession>A0A2D0N6Y5</accession>
<organism evidence="1 2">
    <name type="scientific">Flavilitoribacter nigricans (strain ATCC 23147 / DSM 23189 / NBRC 102662 / NCIMB 1420 / SS-2)</name>
    <name type="common">Lewinella nigricans</name>
    <dbReference type="NCBI Taxonomy" id="1122177"/>
    <lineage>
        <taxon>Bacteria</taxon>
        <taxon>Pseudomonadati</taxon>
        <taxon>Bacteroidota</taxon>
        <taxon>Saprospiria</taxon>
        <taxon>Saprospirales</taxon>
        <taxon>Lewinellaceae</taxon>
        <taxon>Flavilitoribacter</taxon>
    </lineage>
</organism>
<gene>
    <name evidence="1" type="ORF">CRP01_23425</name>
</gene>
<name>A0A2D0N6Y5_FLAN2</name>
<dbReference type="RefSeq" id="WP_099152536.1">
    <property type="nucleotide sequence ID" value="NZ_PDUD01000027.1"/>
</dbReference>
<comment type="caution">
    <text evidence="1">The sequence shown here is derived from an EMBL/GenBank/DDBJ whole genome shotgun (WGS) entry which is preliminary data.</text>
</comment>
<dbReference type="Proteomes" id="UP000223913">
    <property type="component" value="Unassembled WGS sequence"/>
</dbReference>
<sequence>MNYQIITDPEQLHKFIEWLPDLEEDEKYYCCLFSRKKYTPDGQQRHDKTQLKRFLTDKTRLYNKIRQLEVPLGAYELKKTTASQESLAMYINPNPRNLRLAAFEGIIELTRLLKNNDKRFNPQAEILNCIQQSHSRKVYLDFDVDTKDFDFDQLAKVINPSCLDILETRGGFHVLVRIAEIDPTFKKSFYNDIMALGVDQSGDQLLPVPGCVQGGFTPRFVRKF</sequence>
<protein>
    <submittedName>
        <fullName evidence="1">Uncharacterized protein</fullName>
    </submittedName>
</protein>
<dbReference type="OrthoDB" id="1237862at2"/>
<proteinExistence type="predicted"/>
<evidence type="ECO:0000313" key="1">
    <source>
        <dbReference type="EMBL" id="PHN04150.1"/>
    </source>
</evidence>
<evidence type="ECO:0000313" key="2">
    <source>
        <dbReference type="Proteomes" id="UP000223913"/>
    </source>
</evidence>
<keyword evidence="2" id="KW-1185">Reference proteome</keyword>
<reference evidence="1 2" key="1">
    <citation type="submission" date="2017-10" db="EMBL/GenBank/DDBJ databases">
        <title>The draft genome sequence of Lewinella nigricans NBRC 102662.</title>
        <authorList>
            <person name="Wang K."/>
        </authorList>
    </citation>
    <scope>NUCLEOTIDE SEQUENCE [LARGE SCALE GENOMIC DNA]</scope>
    <source>
        <strain evidence="1 2">NBRC 102662</strain>
    </source>
</reference>